<dbReference type="EMBL" id="CAFBNL010000033">
    <property type="protein sequence ID" value="CAB4951981.1"/>
    <property type="molecule type" value="Genomic_DNA"/>
</dbReference>
<name>A0A6J7K9M2_9ZZZZ</name>
<accession>A0A6J7K9M2</accession>
<proteinExistence type="predicted"/>
<gene>
    <name evidence="2" type="ORF">UFOPK3789_00753</name>
</gene>
<feature type="transmembrane region" description="Helical" evidence="1">
    <location>
        <begin position="50"/>
        <end position="71"/>
    </location>
</feature>
<dbReference type="AlphaFoldDB" id="A0A6J7K9M2"/>
<keyword evidence="1" id="KW-0472">Membrane</keyword>
<evidence type="ECO:0000313" key="2">
    <source>
        <dbReference type="EMBL" id="CAB4951981.1"/>
    </source>
</evidence>
<sequence length="199" mass="21916">MTHIWWYIARSSGLTAWTLLVASLVLGALASGRLTEKRGSLRWLLDLHPWISGLALATVALHIAAIVADTFVKISIKQAIVPWMSPWRATAVAWGAIAFWLMLVVQVSSLARSLIPKRSWHAIHMTSYLLAVLATLHSIQTGTDVSNKYVVLLISGGVTIAVAVSLQRAFGVGRMRREAQKQERLRITEDREPNSASGR</sequence>
<feature type="transmembrane region" description="Helical" evidence="1">
    <location>
        <begin position="6"/>
        <end position="29"/>
    </location>
</feature>
<feature type="transmembrane region" description="Helical" evidence="1">
    <location>
        <begin position="91"/>
        <end position="111"/>
    </location>
</feature>
<keyword evidence="1" id="KW-0812">Transmembrane</keyword>
<reference evidence="2" key="1">
    <citation type="submission" date="2020-05" db="EMBL/GenBank/DDBJ databases">
        <authorList>
            <person name="Chiriac C."/>
            <person name="Salcher M."/>
            <person name="Ghai R."/>
            <person name="Kavagutti S V."/>
        </authorList>
    </citation>
    <scope>NUCLEOTIDE SEQUENCE</scope>
</reference>
<feature type="transmembrane region" description="Helical" evidence="1">
    <location>
        <begin position="149"/>
        <end position="170"/>
    </location>
</feature>
<keyword evidence="1" id="KW-1133">Transmembrane helix</keyword>
<organism evidence="2">
    <name type="scientific">freshwater metagenome</name>
    <dbReference type="NCBI Taxonomy" id="449393"/>
    <lineage>
        <taxon>unclassified sequences</taxon>
        <taxon>metagenomes</taxon>
        <taxon>ecological metagenomes</taxon>
    </lineage>
</organism>
<evidence type="ECO:0000256" key="1">
    <source>
        <dbReference type="SAM" id="Phobius"/>
    </source>
</evidence>
<protein>
    <submittedName>
        <fullName evidence="2">Unannotated protein</fullName>
    </submittedName>
</protein>